<evidence type="ECO:0000256" key="3">
    <source>
        <dbReference type="SAM" id="MobiDB-lite"/>
    </source>
</evidence>
<dbReference type="SUPFAM" id="SSF53474">
    <property type="entry name" value="alpha/beta-Hydrolases"/>
    <property type="match status" value="1"/>
</dbReference>
<feature type="compositionally biased region" description="Basic and acidic residues" evidence="3">
    <location>
        <begin position="771"/>
        <end position="780"/>
    </location>
</feature>
<comment type="caution">
    <text evidence="5">The sequence shown here is derived from an EMBL/GenBank/DDBJ whole genome shotgun (WGS) entry which is preliminary data.</text>
</comment>
<dbReference type="InterPro" id="IPR036420">
    <property type="entry name" value="BRCT_dom_sf"/>
</dbReference>
<accession>A0AA43TR66</accession>
<feature type="region of interest" description="Disordered" evidence="3">
    <location>
        <begin position="310"/>
        <end position="341"/>
    </location>
</feature>
<dbReference type="CDD" id="cd17744">
    <property type="entry name" value="BRCT_MDC1_rpt1"/>
    <property type="match status" value="1"/>
</dbReference>
<dbReference type="InterPro" id="IPR044294">
    <property type="entry name" value="Lipase-like"/>
</dbReference>
<keyword evidence="2" id="KW-0442">Lipid degradation</keyword>
<dbReference type="Proteomes" id="UP001161017">
    <property type="component" value="Unassembled WGS sequence"/>
</dbReference>
<dbReference type="PROSITE" id="PS50172">
    <property type="entry name" value="BRCT"/>
    <property type="match status" value="1"/>
</dbReference>
<evidence type="ECO:0000259" key="4">
    <source>
        <dbReference type="PROSITE" id="PS50172"/>
    </source>
</evidence>
<dbReference type="PANTHER" id="PTHR12482:SF65">
    <property type="entry name" value="ESTERASE, PUTATIVE (AFU_ORTHOLOGUE AFUA_3G12320)-RELATED"/>
    <property type="match status" value="1"/>
</dbReference>
<comment type="similarity">
    <text evidence="1">Belongs to the putative lipase ROG1 family.</text>
</comment>
<dbReference type="GO" id="GO:0047372">
    <property type="term" value="F:monoacylglycerol lipase activity"/>
    <property type="evidence" value="ECO:0007669"/>
    <property type="project" value="TreeGrafter"/>
</dbReference>
<evidence type="ECO:0000256" key="1">
    <source>
        <dbReference type="ARBA" id="ARBA00007920"/>
    </source>
</evidence>
<dbReference type="EMBL" id="JAPUFD010000007">
    <property type="protein sequence ID" value="MDI1488401.1"/>
    <property type="molecule type" value="Genomic_DNA"/>
</dbReference>
<sequence length="1003" mass="109938">MSYVASALREKHSKEKLHILVAKTNSDNYTYDGIDLGAERVANEIETYIEDLRKDGKEVKKLSIVGYSLGGLVARYVIGLLCSKGFFENIRPLNFTTFAAPHLGVRTPILGVQSKLWNFLGSSTLSVSGRQLFLIDRFKDTGLPLIAVLAESDSVFIRALRMFKNRVLYANCINDRSAPYYTTSISMTDPFQDLDSITMNYLPGYAPNILDPRKPLSLKPLQDRPPLISRIATSTQTLLPQLPLFALLTVLIPVGSLCFLINSGIQSVRSSNRIRLHEQGKSGSVFGSYKIPLMVENARATMENAIENVSSSNKLAETDTASAPGAEAGPGANAMSSKRRDYDYKNDQTNQIDGFPTMELSPEQFSMIRGLDEVGFKKYRVHIHKVRHSHAAIVVRTTRRGFDEATQQKCVFLESLSLPTLVQCLSIELPGNAYQDWMPLKSSENSEEHIKIQLRPFELIRLGPFHLAFVAAKDVLEPPISNFYRLAPGIESRGEQPVEPLGVEEQPAGLEMLLDPAPYSTTPLEHPFEPFLNQSHIDACQGPGVSSSMTHNQHSEPVMDILDPNPVDDANTHAQLDKTSEVSPNDAVVNTAEESLGNVCHDIDTQDSMLPSIQIKTPAPSLNDIGDTTRGAGAACVHEVSSLPPQASQPSNRKRKRSISPSSRPQSPALGMHLSNSEAADGVMHEHKVSEMAHPPPETSPVSEQKKKRSVSPLSKCQSPIKQMQSNDLETFDEGVTEHGETEVARSPVRITPPSEGRKKRKVTRFSISETDVKSTRQRDPTNLQAPGEPTGGPTLRVLFASSSTIDESSAYIRFLREKHVQVVKDVRRATVLCIGCGGFKKTSKFIMAVLLGVPITTDEWVLQSIQAGKLLAVDEFLARDAAREAEWDFDLGEAVLRAKKGYKVFASWTIVFTAAAKKSAAKKTFDELKSLALAAGAQSVSVADAKKIADQGNETSRILILAATKDPAVSQLGAPKCFSQDILGTSILRGVLDTNSDEFLQK</sequence>
<dbReference type="GO" id="GO:0016042">
    <property type="term" value="P:lipid catabolic process"/>
    <property type="evidence" value="ECO:0007669"/>
    <property type="project" value="UniProtKB-KW"/>
</dbReference>
<organism evidence="5 6">
    <name type="scientific">Ramalina farinacea</name>
    <dbReference type="NCBI Taxonomy" id="258253"/>
    <lineage>
        <taxon>Eukaryota</taxon>
        <taxon>Fungi</taxon>
        <taxon>Dikarya</taxon>
        <taxon>Ascomycota</taxon>
        <taxon>Pezizomycotina</taxon>
        <taxon>Lecanoromycetes</taxon>
        <taxon>OSLEUM clade</taxon>
        <taxon>Lecanoromycetidae</taxon>
        <taxon>Lecanorales</taxon>
        <taxon>Lecanorineae</taxon>
        <taxon>Ramalinaceae</taxon>
        <taxon>Ramalina</taxon>
    </lineage>
</organism>
<protein>
    <recommendedName>
        <fullName evidence="4">BRCT domain-containing protein</fullName>
    </recommendedName>
</protein>
<dbReference type="InterPro" id="IPR029058">
    <property type="entry name" value="AB_hydrolase_fold"/>
</dbReference>
<feature type="region of interest" description="Disordered" evidence="3">
    <location>
        <begin position="544"/>
        <end position="585"/>
    </location>
</feature>
<reference evidence="5" key="1">
    <citation type="journal article" date="2023" name="Genome Biol. Evol.">
        <title>First Whole Genome Sequence and Flow Cytometry Genome Size Data for the Lichen-Forming Fungus Ramalina farinacea (Ascomycota).</title>
        <authorList>
            <person name="Llewellyn T."/>
            <person name="Mian S."/>
            <person name="Hill R."/>
            <person name="Leitch I.J."/>
            <person name="Gaya E."/>
        </authorList>
    </citation>
    <scope>NUCLEOTIDE SEQUENCE</scope>
    <source>
        <strain evidence="5">LIQ254RAFAR</strain>
    </source>
</reference>
<dbReference type="Pfam" id="PF05057">
    <property type="entry name" value="DUF676"/>
    <property type="match status" value="1"/>
</dbReference>
<evidence type="ECO:0000313" key="6">
    <source>
        <dbReference type="Proteomes" id="UP001161017"/>
    </source>
</evidence>
<name>A0AA43TR66_9LECA</name>
<evidence type="ECO:0000256" key="2">
    <source>
        <dbReference type="ARBA" id="ARBA00022963"/>
    </source>
</evidence>
<dbReference type="Gene3D" id="3.40.50.10190">
    <property type="entry name" value="BRCT domain"/>
    <property type="match status" value="1"/>
</dbReference>
<feature type="region of interest" description="Disordered" evidence="3">
    <location>
        <begin position="641"/>
        <end position="729"/>
    </location>
</feature>
<dbReference type="GO" id="GO:0005811">
    <property type="term" value="C:lipid droplet"/>
    <property type="evidence" value="ECO:0007669"/>
    <property type="project" value="TreeGrafter"/>
</dbReference>
<evidence type="ECO:0000313" key="5">
    <source>
        <dbReference type="EMBL" id="MDI1488401.1"/>
    </source>
</evidence>
<dbReference type="InterPro" id="IPR001357">
    <property type="entry name" value="BRCT_dom"/>
</dbReference>
<feature type="domain" description="BRCT" evidence="4">
    <location>
        <begin position="842"/>
        <end position="879"/>
    </location>
</feature>
<dbReference type="InterPro" id="IPR007751">
    <property type="entry name" value="DUF676_lipase-like"/>
</dbReference>
<gene>
    <name evidence="5" type="ORF">OHK93_007676</name>
</gene>
<feature type="compositionally biased region" description="Low complexity" evidence="3">
    <location>
        <begin position="659"/>
        <end position="668"/>
    </location>
</feature>
<keyword evidence="2" id="KW-0443">Lipid metabolism</keyword>
<feature type="region of interest" description="Disordered" evidence="3">
    <location>
        <begin position="750"/>
        <end position="794"/>
    </location>
</feature>
<dbReference type="SUPFAM" id="SSF52113">
    <property type="entry name" value="BRCT domain"/>
    <property type="match status" value="1"/>
</dbReference>
<dbReference type="AlphaFoldDB" id="A0AA43TR66"/>
<dbReference type="GO" id="GO:0004622">
    <property type="term" value="F:phosphatidylcholine lysophospholipase activity"/>
    <property type="evidence" value="ECO:0007669"/>
    <property type="project" value="TreeGrafter"/>
</dbReference>
<dbReference type="PANTHER" id="PTHR12482">
    <property type="entry name" value="LIPASE ROG1-RELATED-RELATED"/>
    <property type="match status" value="1"/>
</dbReference>
<feature type="compositionally biased region" description="Polar residues" evidence="3">
    <location>
        <begin position="712"/>
        <end position="729"/>
    </location>
</feature>
<proteinExistence type="inferred from homology"/>
<keyword evidence="6" id="KW-1185">Reference proteome</keyword>
<dbReference type="Gene3D" id="3.40.50.1820">
    <property type="entry name" value="alpha/beta hydrolase"/>
    <property type="match status" value="1"/>
</dbReference>
<feature type="compositionally biased region" description="Low complexity" evidence="3">
    <location>
        <begin position="321"/>
        <end position="334"/>
    </location>
</feature>